<comment type="similarity">
    <text evidence="2">Belongs to the 4-toluene sulfonate uptake permease (TSUP) (TC 2.A.102) family.</text>
</comment>
<name>A0ABD0U4R6_DENTH</name>
<evidence type="ECO:0000256" key="1">
    <source>
        <dbReference type="ARBA" id="ARBA00004141"/>
    </source>
</evidence>
<feature type="transmembrane region" description="Helical" evidence="6">
    <location>
        <begin position="364"/>
        <end position="387"/>
    </location>
</feature>
<feature type="transmembrane region" description="Helical" evidence="6">
    <location>
        <begin position="425"/>
        <end position="446"/>
    </location>
</feature>
<feature type="transmembrane region" description="Helical" evidence="6">
    <location>
        <begin position="249"/>
        <end position="268"/>
    </location>
</feature>
<keyword evidence="8" id="KW-1185">Reference proteome</keyword>
<comment type="caution">
    <text evidence="7">The sequence shown here is derived from an EMBL/GenBank/DDBJ whole genome shotgun (WGS) entry which is preliminary data.</text>
</comment>
<keyword evidence="3 6" id="KW-0812">Transmembrane</keyword>
<dbReference type="PANTHER" id="PTHR14255:SF5">
    <property type="entry name" value="SULFITE EXPORTER TAUE_SAFE FAMILY PROTEIN 4"/>
    <property type="match status" value="1"/>
</dbReference>
<sequence length="467" mass="51693">MDSSISYLSVCRGCSPKSFIVNFLSAASIVISVTFFLSSESSHGLRSNLSSRSPRVWPKLEVNWRSALATIIGFLGSAFGTVGGVGGGGIFVPMLNLIVGFDTKSAAALSKCMIMGASASSVWYNLRVSHPSKEVPIIDYDLALLFQPMLMLGITIGVALSVVFPYWLISVLIIILFLGTSSRSFFKGIQMWKEETIIKMETEKREMEAKARSERSDVIVDSVYEPLLPPAQEKSGIDILLLNLRWKRILALLLVWFSFLLLQILKNGTEVCSIFYWLFNILQFPVALSVYAWEATRLWRESRSRRQRGDWECVCEASIEWSAVQLLLCALCGLLGGTVGGLLGSGGGFILGPLLLEIGVIPQVASATATFVMLFSSSLSVVEFYFLKRFPMPYAIYLIAVSVMAGFWGQFFVRKLVKVLKRASIIVFILSAVIFASALTMGVVGAEKSIFMIKHHEYMGFLRFCQN</sequence>
<feature type="transmembrane region" description="Helical" evidence="6">
    <location>
        <begin position="394"/>
        <end position="413"/>
    </location>
</feature>
<dbReference type="Pfam" id="PF01925">
    <property type="entry name" value="TauE"/>
    <property type="match status" value="2"/>
</dbReference>
<feature type="transmembrane region" description="Helical" evidence="6">
    <location>
        <begin position="166"/>
        <end position="186"/>
    </location>
</feature>
<evidence type="ECO:0000313" key="7">
    <source>
        <dbReference type="EMBL" id="KAL0907230.1"/>
    </source>
</evidence>
<dbReference type="AlphaFoldDB" id="A0ABD0U4R6"/>
<evidence type="ECO:0000256" key="4">
    <source>
        <dbReference type="ARBA" id="ARBA00022989"/>
    </source>
</evidence>
<evidence type="ECO:0000256" key="5">
    <source>
        <dbReference type="ARBA" id="ARBA00023136"/>
    </source>
</evidence>
<proteinExistence type="inferred from homology"/>
<evidence type="ECO:0000256" key="2">
    <source>
        <dbReference type="ARBA" id="ARBA00009142"/>
    </source>
</evidence>
<dbReference type="InterPro" id="IPR002781">
    <property type="entry name" value="TM_pro_TauE-like"/>
</dbReference>
<feature type="transmembrane region" description="Helical" evidence="6">
    <location>
        <begin position="67"/>
        <end position="94"/>
    </location>
</feature>
<accession>A0ABD0U4R6</accession>
<dbReference type="GO" id="GO:0016020">
    <property type="term" value="C:membrane"/>
    <property type="evidence" value="ECO:0007669"/>
    <property type="project" value="UniProtKB-SubCell"/>
</dbReference>
<feature type="transmembrane region" description="Helical" evidence="6">
    <location>
        <begin position="274"/>
        <end position="293"/>
    </location>
</feature>
<evidence type="ECO:0000256" key="3">
    <source>
        <dbReference type="ARBA" id="ARBA00022692"/>
    </source>
</evidence>
<evidence type="ECO:0000313" key="8">
    <source>
        <dbReference type="Proteomes" id="UP001552299"/>
    </source>
</evidence>
<evidence type="ECO:0008006" key="9">
    <source>
        <dbReference type="Google" id="ProtNLM"/>
    </source>
</evidence>
<organism evidence="7 8">
    <name type="scientific">Dendrobium thyrsiflorum</name>
    <name type="common">Pinecone-like raceme dendrobium</name>
    <name type="synonym">Orchid</name>
    <dbReference type="NCBI Taxonomy" id="117978"/>
    <lineage>
        <taxon>Eukaryota</taxon>
        <taxon>Viridiplantae</taxon>
        <taxon>Streptophyta</taxon>
        <taxon>Embryophyta</taxon>
        <taxon>Tracheophyta</taxon>
        <taxon>Spermatophyta</taxon>
        <taxon>Magnoliopsida</taxon>
        <taxon>Liliopsida</taxon>
        <taxon>Asparagales</taxon>
        <taxon>Orchidaceae</taxon>
        <taxon>Epidendroideae</taxon>
        <taxon>Malaxideae</taxon>
        <taxon>Dendrobiinae</taxon>
        <taxon>Dendrobium</taxon>
    </lineage>
</organism>
<feature type="transmembrane region" description="Helical" evidence="6">
    <location>
        <begin position="326"/>
        <end position="352"/>
    </location>
</feature>
<dbReference type="Proteomes" id="UP001552299">
    <property type="component" value="Unassembled WGS sequence"/>
</dbReference>
<reference evidence="7 8" key="1">
    <citation type="journal article" date="2024" name="Plant Biotechnol. J.">
        <title>Dendrobium thyrsiflorum genome and its molecular insights into genes involved in important horticultural traits.</title>
        <authorList>
            <person name="Chen B."/>
            <person name="Wang J.Y."/>
            <person name="Zheng P.J."/>
            <person name="Li K.L."/>
            <person name="Liang Y.M."/>
            <person name="Chen X.F."/>
            <person name="Zhang C."/>
            <person name="Zhao X."/>
            <person name="He X."/>
            <person name="Zhang G.Q."/>
            <person name="Liu Z.J."/>
            <person name="Xu Q."/>
        </authorList>
    </citation>
    <scope>NUCLEOTIDE SEQUENCE [LARGE SCALE GENOMIC DNA]</scope>
    <source>
        <strain evidence="7">GZMU011</strain>
    </source>
</reference>
<keyword evidence="4 6" id="KW-1133">Transmembrane helix</keyword>
<evidence type="ECO:0000256" key="6">
    <source>
        <dbReference type="SAM" id="Phobius"/>
    </source>
</evidence>
<dbReference type="PANTHER" id="PTHR14255">
    <property type="entry name" value="CEREBLON"/>
    <property type="match status" value="1"/>
</dbReference>
<feature type="transmembrane region" description="Helical" evidence="6">
    <location>
        <begin position="20"/>
        <end position="38"/>
    </location>
</feature>
<gene>
    <name evidence="7" type="ORF">M5K25_025785</name>
</gene>
<protein>
    <recommendedName>
        <fullName evidence="9">Sulfite exporter TauE/SafE family protein</fullName>
    </recommendedName>
</protein>
<keyword evidence="5 6" id="KW-0472">Membrane</keyword>
<dbReference type="EMBL" id="JANQDX010000018">
    <property type="protein sequence ID" value="KAL0907230.1"/>
    <property type="molecule type" value="Genomic_DNA"/>
</dbReference>
<comment type="subcellular location">
    <subcellularLocation>
        <location evidence="1">Membrane</location>
        <topology evidence="1">Multi-pass membrane protein</topology>
    </subcellularLocation>
</comment>